<organism evidence="1 2">
    <name type="scientific">Galerina marginata (strain CBS 339.88)</name>
    <dbReference type="NCBI Taxonomy" id="685588"/>
    <lineage>
        <taxon>Eukaryota</taxon>
        <taxon>Fungi</taxon>
        <taxon>Dikarya</taxon>
        <taxon>Basidiomycota</taxon>
        <taxon>Agaricomycotina</taxon>
        <taxon>Agaricomycetes</taxon>
        <taxon>Agaricomycetidae</taxon>
        <taxon>Agaricales</taxon>
        <taxon>Agaricineae</taxon>
        <taxon>Strophariaceae</taxon>
        <taxon>Galerina</taxon>
    </lineage>
</organism>
<accession>A0A067TN04</accession>
<sequence length="57" mass="6382">MTLLTRSRRSGRYSGQAILTPVRPEVNGGQMSCDGQGRYIRDDPRLLEFAMAAGLRR</sequence>
<keyword evidence="2" id="KW-1185">Reference proteome</keyword>
<dbReference type="EMBL" id="KL142371">
    <property type="protein sequence ID" value="KDR81299.1"/>
    <property type="molecule type" value="Genomic_DNA"/>
</dbReference>
<gene>
    <name evidence="1" type="ORF">GALMADRAFT_1125298</name>
</gene>
<proteinExistence type="predicted"/>
<evidence type="ECO:0000313" key="1">
    <source>
        <dbReference type="EMBL" id="KDR81299.1"/>
    </source>
</evidence>
<dbReference type="HOGENOM" id="CLU_2996626_0_0_1"/>
<evidence type="ECO:0000313" key="2">
    <source>
        <dbReference type="Proteomes" id="UP000027222"/>
    </source>
</evidence>
<name>A0A067TN04_GALM3</name>
<dbReference type="AlphaFoldDB" id="A0A067TN04"/>
<protein>
    <submittedName>
        <fullName evidence="1">Uncharacterized protein</fullName>
    </submittedName>
</protein>
<reference evidence="2" key="1">
    <citation type="journal article" date="2014" name="Proc. Natl. Acad. Sci. U.S.A.">
        <title>Extensive sampling of basidiomycete genomes demonstrates inadequacy of the white-rot/brown-rot paradigm for wood decay fungi.</title>
        <authorList>
            <person name="Riley R."/>
            <person name="Salamov A.A."/>
            <person name="Brown D.W."/>
            <person name="Nagy L.G."/>
            <person name="Floudas D."/>
            <person name="Held B.W."/>
            <person name="Levasseur A."/>
            <person name="Lombard V."/>
            <person name="Morin E."/>
            <person name="Otillar R."/>
            <person name="Lindquist E.A."/>
            <person name="Sun H."/>
            <person name="LaButti K.M."/>
            <person name="Schmutz J."/>
            <person name="Jabbour D."/>
            <person name="Luo H."/>
            <person name="Baker S.E."/>
            <person name="Pisabarro A.G."/>
            <person name="Walton J.D."/>
            <person name="Blanchette R.A."/>
            <person name="Henrissat B."/>
            <person name="Martin F."/>
            <person name="Cullen D."/>
            <person name="Hibbett D.S."/>
            <person name="Grigoriev I.V."/>
        </authorList>
    </citation>
    <scope>NUCLEOTIDE SEQUENCE [LARGE SCALE GENOMIC DNA]</scope>
    <source>
        <strain evidence="2">CBS 339.88</strain>
    </source>
</reference>
<dbReference type="Proteomes" id="UP000027222">
    <property type="component" value="Unassembled WGS sequence"/>
</dbReference>